<dbReference type="InterPro" id="IPR001214">
    <property type="entry name" value="SET_dom"/>
</dbReference>
<dbReference type="SUPFAM" id="SSF82199">
    <property type="entry name" value="SET domain"/>
    <property type="match status" value="1"/>
</dbReference>
<dbReference type="PROSITE" id="PS50280">
    <property type="entry name" value="SET"/>
    <property type="match status" value="1"/>
</dbReference>
<evidence type="ECO:0000313" key="3">
    <source>
        <dbReference type="Proteomes" id="UP000758603"/>
    </source>
</evidence>
<dbReference type="Pfam" id="PF00856">
    <property type="entry name" value="SET"/>
    <property type="match status" value="1"/>
</dbReference>
<dbReference type="InterPro" id="IPR043550">
    <property type="entry name" value="EHMT1/EHMT2"/>
</dbReference>
<proteinExistence type="predicted"/>
<dbReference type="SMART" id="SM00317">
    <property type="entry name" value="SET"/>
    <property type="match status" value="1"/>
</dbReference>
<dbReference type="Proteomes" id="UP000758603">
    <property type="component" value="Unassembled WGS sequence"/>
</dbReference>
<dbReference type="InterPro" id="IPR046341">
    <property type="entry name" value="SET_dom_sf"/>
</dbReference>
<dbReference type="AlphaFoldDB" id="A0A9P8USG3"/>
<dbReference type="PANTHER" id="PTHR46307">
    <property type="entry name" value="G9A, ISOFORM B"/>
    <property type="match status" value="1"/>
</dbReference>
<reference evidence="2" key="1">
    <citation type="journal article" date="2021" name="Nat. Commun.">
        <title>Genetic determinants of endophytism in the Arabidopsis root mycobiome.</title>
        <authorList>
            <person name="Mesny F."/>
            <person name="Miyauchi S."/>
            <person name="Thiergart T."/>
            <person name="Pickel B."/>
            <person name="Atanasova L."/>
            <person name="Karlsson M."/>
            <person name="Huettel B."/>
            <person name="Barry K.W."/>
            <person name="Haridas S."/>
            <person name="Chen C."/>
            <person name="Bauer D."/>
            <person name="Andreopoulos W."/>
            <person name="Pangilinan J."/>
            <person name="LaButti K."/>
            <person name="Riley R."/>
            <person name="Lipzen A."/>
            <person name="Clum A."/>
            <person name="Drula E."/>
            <person name="Henrissat B."/>
            <person name="Kohler A."/>
            <person name="Grigoriev I.V."/>
            <person name="Martin F.M."/>
            <person name="Hacquard S."/>
        </authorList>
    </citation>
    <scope>NUCLEOTIDE SEQUENCE</scope>
    <source>
        <strain evidence="2">MPI-SDFR-AT-0073</strain>
    </source>
</reference>
<dbReference type="EMBL" id="JAGPXC010000002">
    <property type="protein sequence ID" value="KAH6657361.1"/>
    <property type="molecule type" value="Genomic_DNA"/>
</dbReference>
<dbReference type="GO" id="GO:0005634">
    <property type="term" value="C:nucleus"/>
    <property type="evidence" value="ECO:0007669"/>
    <property type="project" value="TreeGrafter"/>
</dbReference>
<dbReference type="GO" id="GO:0000785">
    <property type="term" value="C:chromatin"/>
    <property type="evidence" value="ECO:0007669"/>
    <property type="project" value="TreeGrafter"/>
</dbReference>
<evidence type="ECO:0000259" key="1">
    <source>
        <dbReference type="PROSITE" id="PS50280"/>
    </source>
</evidence>
<dbReference type="OrthoDB" id="308383at2759"/>
<accession>A0A9P8USG3</accession>
<protein>
    <recommendedName>
        <fullName evidence="1">SET domain-containing protein</fullName>
    </recommendedName>
</protein>
<evidence type="ECO:0000313" key="2">
    <source>
        <dbReference type="EMBL" id="KAH6657361.1"/>
    </source>
</evidence>
<comment type="caution">
    <text evidence="2">The sequence shown here is derived from an EMBL/GenBank/DDBJ whole genome shotgun (WGS) entry which is preliminary data.</text>
</comment>
<dbReference type="GeneID" id="70130932"/>
<sequence>MSTTYITAPQFHNTSFRGWNRNRLLRRRIKGTPAPLDIKEYRLDPAKWTNGLGPLKKRRGSRHAGVDVGLTIDAILGQNKDELICLVCRQFIEDCDAENDGEDDDCYLIWRRGPARRLYKSIEIRDTGISMGNGAYVKPGCRIEKWKWLGEYLGELLPLGTANIHVPGLYTFEIAGIARVCAQTHGNLTRFFNHSCDNNVEVRVECVGGRQIVAFQAKRDIEENEQIFIDYGPDYFRDTGLRCVCGSVACRYKGAAGRKRKR</sequence>
<feature type="domain" description="SET" evidence="1">
    <location>
        <begin position="120"/>
        <end position="232"/>
    </location>
</feature>
<keyword evidence="3" id="KW-1185">Reference proteome</keyword>
<dbReference type="GO" id="GO:0046974">
    <property type="term" value="F:histone H3K9 methyltransferase activity"/>
    <property type="evidence" value="ECO:0007669"/>
    <property type="project" value="TreeGrafter"/>
</dbReference>
<gene>
    <name evidence="2" type="ORF">BKA67DRAFT_555078</name>
</gene>
<dbReference type="PANTHER" id="PTHR46307:SF4">
    <property type="entry name" value="G9A, ISOFORM B"/>
    <property type="match status" value="1"/>
</dbReference>
<dbReference type="RefSeq" id="XP_045961595.1">
    <property type="nucleotide sequence ID" value="XM_046102040.1"/>
</dbReference>
<name>A0A9P8USG3_9PEZI</name>
<dbReference type="Gene3D" id="2.170.270.10">
    <property type="entry name" value="SET domain"/>
    <property type="match status" value="1"/>
</dbReference>
<organism evidence="2 3">
    <name type="scientific">Truncatella angustata</name>
    <dbReference type="NCBI Taxonomy" id="152316"/>
    <lineage>
        <taxon>Eukaryota</taxon>
        <taxon>Fungi</taxon>
        <taxon>Dikarya</taxon>
        <taxon>Ascomycota</taxon>
        <taxon>Pezizomycotina</taxon>
        <taxon>Sordariomycetes</taxon>
        <taxon>Xylariomycetidae</taxon>
        <taxon>Amphisphaeriales</taxon>
        <taxon>Sporocadaceae</taxon>
        <taxon>Truncatella</taxon>
    </lineage>
</organism>
<dbReference type="GO" id="GO:0000122">
    <property type="term" value="P:negative regulation of transcription by RNA polymerase II"/>
    <property type="evidence" value="ECO:0007669"/>
    <property type="project" value="TreeGrafter"/>
</dbReference>